<dbReference type="InterPro" id="IPR027417">
    <property type="entry name" value="P-loop_NTPase"/>
</dbReference>
<gene>
    <name evidence="3" type="ORF">DMT42_27485</name>
</gene>
<organism evidence="3 4">
    <name type="scientific">Streptomyces actuosus</name>
    <dbReference type="NCBI Taxonomy" id="1885"/>
    <lineage>
        <taxon>Bacteria</taxon>
        <taxon>Bacillati</taxon>
        <taxon>Actinomycetota</taxon>
        <taxon>Actinomycetes</taxon>
        <taxon>Kitasatosporales</taxon>
        <taxon>Streptomycetaceae</taxon>
        <taxon>Streptomyces</taxon>
    </lineage>
</organism>
<accession>A0A2U9P837</accession>
<protein>
    <submittedName>
        <fullName evidence="3">Signal transduction protein with Nacht domain protein</fullName>
    </submittedName>
</protein>
<dbReference type="Pfam" id="PF13646">
    <property type="entry name" value="HEAT_2"/>
    <property type="match status" value="2"/>
</dbReference>
<reference evidence="3 4" key="1">
    <citation type="submission" date="2018-06" db="EMBL/GenBank/DDBJ databases">
        <title>The complete genome sequence of a nosiheptide producer Streptomyces actuosus ATCC 25421: deducing the ability of producing a new class III lantibiotics.</title>
        <authorList>
            <person name="Liu W."/>
            <person name="Sun F."/>
            <person name="Hu Y."/>
        </authorList>
    </citation>
    <scope>NUCLEOTIDE SEQUENCE [LARGE SCALE GENOMIC DNA]</scope>
    <source>
        <strain evidence="3 4">ATCC 25421</strain>
    </source>
</reference>
<dbReference type="SUPFAM" id="SSF52540">
    <property type="entry name" value="P-loop containing nucleoside triphosphate hydrolases"/>
    <property type="match status" value="1"/>
</dbReference>
<dbReference type="OrthoDB" id="135105at2"/>
<proteinExistence type="predicted"/>
<feature type="domain" description="NACHT" evidence="2">
    <location>
        <begin position="238"/>
        <end position="365"/>
    </location>
</feature>
<dbReference type="InterPro" id="IPR007111">
    <property type="entry name" value="NACHT_NTPase"/>
</dbReference>
<dbReference type="PANTHER" id="PTHR46844">
    <property type="entry name" value="SLR5058 PROTEIN"/>
    <property type="match status" value="1"/>
</dbReference>
<dbReference type="Proteomes" id="UP000247634">
    <property type="component" value="Chromosome"/>
</dbReference>
<keyword evidence="4" id="KW-1185">Reference proteome</keyword>
<dbReference type="InterPro" id="IPR003593">
    <property type="entry name" value="AAA+_ATPase"/>
</dbReference>
<dbReference type="Gene3D" id="3.40.50.300">
    <property type="entry name" value="P-loop containing nucleotide triphosphate hydrolases"/>
    <property type="match status" value="1"/>
</dbReference>
<dbReference type="EMBL" id="CP029788">
    <property type="protein sequence ID" value="AWT45663.1"/>
    <property type="molecule type" value="Genomic_DNA"/>
</dbReference>
<evidence type="ECO:0000313" key="4">
    <source>
        <dbReference type="Proteomes" id="UP000247634"/>
    </source>
</evidence>
<dbReference type="PROSITE" id="PS50837">
    <property type="entry name" value="NACHT"/>
    <property type="match status" value="1"/>
</dbReference>
<dbReference type="AlphaFoldDB" id="A0A2U9P837"/>
<sequence length="1216" mass="136110">MLSAETARGGGHGSSAGLCRSPGTGGGRRPVNRMPWWNRLRPPRLAGRKPAPPAPLPAGGDAESSPPPPAPARDHTGPVETVRKVTASGRNSAGVGGSSIASAVGANASLTIGHLHLGATPEPPPDEERIARELARHATRLRSLYGRLDLDVLTGRHELRAPVVELPAVFVPPLLRADPPPVELPRELRKRLEDGDGAIAAEELPPGLDEEWLEQVRQAYRERPPVELLPVLSDPENDRLVLLGDPGAGKSTLAQYLALALVTEPVPEPLARLAGRVPVVVELRGYADKRWRDRSFMDYLEHLHTMEQRSVPRPVLETLLKTGRALVVFDGLDELFDLAVRAETGRRIAAFATRYPAARIVVTSRVIGYQRGDLAKAHFRHYMLQDLTRYQIREFVRQWYDVVCRDDPELSARLRARLTDAVTASRPVRELAGNPLLLTILAILGRRQELPRDRQGVYRHAVDLLVSHWDQETKQLGGDAGTAVLRQLDSEDRGDLLRLLARRMQEGAHGIAGNHIHGRELQAVFVGYLEEFGLPRHEAVSAAREMIRQFRERNFILSRFGDEVYGFVHRAFLEYLAADDIARRYQREREWDEERLVRDIFVRRAGDPAWHEVLLLLVGALSERDAARVVTALLELHGRQVRRGNHHMLVLAVRALAEVRRVGLLAAESRAVVDALIDSLERNLGHTAQEALATMLPALSALAPRWPGRSRFLRWYLLRGQFLTHHALPSKIAAALYSGPGVLLVLAEHSPSPARQEMLRTVINRWPDLPAAWELVWKAVDAPDWRDRRAGLENLARWWAEGDDVRDLFFERAVSDTEPRLRGACLEMLAERWGDREDVRVFVLGRAVDDLDPGCRRQALWLLGHRWPDDAATWPLITARATQDEDAEPRQGALRLLAEQRPRPAGIREMLVERATADRHPEVRREALEALARHGMTDEEVRDLALAQAVDDTAPEPRRGALEVLIWRWPSLDGLRDLLMRRSVEDVDPQPRMEALEGLVWRWHGDDDVRDLVIRRATADDSPDLRWLALQFLARRWSGHDGVRDLLVRQATADPASTTRQEALWLLAEAWEDRGDLRELLLRRAVEDRARGPRDLALQLSARFWPTDDEVRALLLDRATADLEPLVRRNALLRIAWLLDGDPATTELLRAAASADSSPVIRRAAVRVLAFGRPRDAATAALLAERADADDEEEVRSAAAQALAAARALAALPDDA</sequence>
<feature type="compositionally biased region" description="Low complexity" evidence="1">
    <location>
        <begin position="39"/>
        <end position="49"/>
    </location>
</feature>
<name>A0A2U9P837_STRAS</name>
<dbReference type="InterPro" id="IPR016024">
    <property type="entry name" value="ARM-type_fold"/>
</dbReference>
<evidence type="ECO:0000259" key="2">
    <source>
        <dbReference type="PROSITE" id="PS50837"/>
    </source>
</evidence>
<dbReference type="Pfam" id="PF05729">
    <property type="entry name" value="NACHT"/>
    <property type="match status" value="1"/>
</dbReference>
<dbReference type="PANTHER" id="PTHR46844:SF1">
    <property type="entry name" value="SLR5058 PROTEIN"/>
    <property type="match status" value="1"/>
</dbReference>
<dbReference type="InterPro" id="IPR011989">
    <property type="entry name" value="ARM-like"/>
</dbReference>
<evidence type="ECO:0000256" key="1">
    <source>
        <dbReference type="SAM" id="MobiDB-lite"/>
    </source>
</evidence>
<dbReference type="KEGG" id="sact:DMT42_27485"/>
<dbReference type="SMART" id="SM00382">
    <property type="entry name" value="AAA"/>
    <property type="match status" value="1"/>
</dbReference>
<dbReference type="Gene3D" id="1.25.10.10">
    <property type="entry name" value="Leucine-rich Repeat Variant"/>
    <property type="match status" value="2"/>
</dbReference>
<dbReference type="SUPFAM" id="SSF48371">
    <property type="entry name" value="ARM repeat"/>
    <property type="match status" value="1"/>
</dbReference>
<feature type="region of interest" description="Disordered" evidence="1">
    <location>
        <begin position="1"/>
        <end position="78"/>
    </location>
</feature>
<evidence type="ECO:0000313" key="3">
    <source>
        <dbReference type="EMBL" id="AWT45663.1"/>
    </source>
</evidence>